<dbReference type="EnsemblPlants" id="Pp3c12_25940V3.1">
    <property type="protein sequence ID" value="PAC:32974428.CDS.1"/>
    <property type="gene ID" value="Pp3c12_25940"/>
</dbReference>
<dbReference type="Proteomes" id="UP000006727">
    <property type="component" value="Chromosome 12"/>
</dbReference>
<dbReference type="PaxDb" id="3218-PP1S155_79V6.1"/>
<dbReference type="Gramene" id="Pp3c12_25940V3.1">
    <property type="protein sequence ID" value="PAC:32974428.CDS.1"/>
    <property type="gene ID" value="Pp3c12_25940"/>
</dbReference>
<dbReference type="EMBL" id="ABEU02000012">
    <property type="protein sequence ID" value="PNR44391.1"/>
    <property type="molecule type" value="Genomic_DNA"/>
</dbReference>
<evidence type="ECO:0000313" key="1">
    <source>
        <dbReference type="EMBL" id="PNR44391.1"/>
    </source>
</evidence>
<reference evidence="1 3" key="2">
    <citation type="journal article" date="2018" name="Plant J.">
        <title>The Physcomitrella patens chromosome-scale assembly reveals moss genome structure and evolution.</title>
        <authorList>
            <person name="Lang D."/>
            <person name="Ullrich K.K."/>
            <person name="Murat F."/>
            <person name="Fuchs J."/>
            <person name="Jenkins J."/>
            <person name="Haas F.B."/>
            <person name="Piednoel M."/>
            <person name="Gundlach H."/>
            <person name="Van Bel M."/>
            <person name="Meyberg R."/>
            <person name="Vives C."/>
            <person name="Morata J."/>
            <person name="Symeonidi A."/>
            <person name="Hiss M."/>
            <person name="Muchero W."/>
            <person name="Kamisugi Y."/>
            <person name="Saleh O."/>
            <person name="Blanc G."/>
            <person name="Decker E.L."/>
            <person name="van Gessel N."/>
            <person name="Grimwood J."/>
            <person name="Hayes R.D."/>
            <person name="Graham S.W."/>
            <person name="Gunter L.E."/>
            <person name="McDaniel S.F."/>
            <person name="Hoernstein S.N.W."/>
            <person name="Larsson A."/>
            <person name="Li F.W."/>
            <person name="Perroud P.F."/>
            <person name="Phillips J."/>
            <person name="Ranjan P."/>
            <person name="Rokshar D.S."/>
            <person name="Rothfels C.J."/>
            <person name="Schneider L."/>
            <person name="Shu S."/>
            <person name="Stevenson D.W."/>
            <person name="Thummler F."/>
            <person name="Tillich M."/>
            <person name="Villarreal Aguilar J.C."/>
            <person name="Widiez T."/>
            <person name="Wong G.K."/>
            <person name="Wymore A."/>
            <person name="Zhang Y."/>
            <person name="Zimmer A.D."/>
            <person name="Quatrano R.S."/>
            <person name="Mayer K.F.X."/>
            <person name="Goodstein D."/>
            <person name="Casacuberta J.M."/>
            <person name="Vandepoele K."/>
            <person name="Reski R."/>
            <person name="Cuming A.C."/>
            <person name="Tuskan G.A."/>
            <person name="Maumus F."/>
            <person name="Salse J."/>
            <person name="Schmutz J."/>
            <person name="Rensing S.A."/>
        </authorList>
    </citation>
    <scope>NUCLEOTIDE SEQUENCE [LARGE SCALE GENOMIC DNA]</scope>
    <source>
        <strain evidence="2 3">cv. Gransden 2004</strain>
    </source>
</reference>
<protein>
    <submittedName>
        <fullName evidence="1 2">Uncharacterized protein</fullName>
    </submittedName>
</protein>
<organism evidence="1">
    <name type="scientific">Physcomitrium patens</name>
    <name type="common">Spreading-leaved earth moss</name>
    <name type="synonym">Physcomitrella patens</name>
    <dbReference type="NCBI Taxonomy" id="3218"/>
    <lineage>
        <taxon>Eukaryota</taxon>
        <taxon>Viridiplantae</taxon>
        <taxon>Streptophyta</taxon>
        <taxon>Embryophyta</taxon>
        <taxon>Bryophyta</taxon>
        <taxon>Bryophytina</taxon>
        <taxon>Bryopsida</taxon>
        <taxon>Funariidae</taxon>
        <taxon>Funariales</taxon>
        <taxon>Funariaceae</taxon>
        <taxon>Physcomitrium</taxon>
    </lineage>
</organism>
<accession>A0A2K1JS81</accession>
<reference evidence="2" key="3">
    <citation type="submission" date="2020-12" db="UniProtKB">
        <authorList>
            <consortium name="EnsemblPlants"/>
        </authorList>
    </citation>
    <scope>IDENTIFICATION</scope>
</reference>
<gene>
    <name evidence="1" type="ORF">PHYPA_016775</name>
</gene>
<dbReference type="AlphaFoldDB" id="A0A2K1JS81"/>
<proteinExistence type="predicted"/>
<sequence length="49" mass="5576">MITCPPLTKKLFSSGSLALLQIPSRQERLGRYGYGVEAMQVFEQCRLEE</sequence>
<keyword evidence="3" id="KW-1185">Reference proteome</keyword>
<evidence type="ECO:0000313" key="3">
    <source>
        <dbReference type="Proteomes" id="UP000006727"/>
    </source>
</evidence>
<name>A0A2K1JS81_PHYPA</name>
<dbReference type="InParanoid" id="A0A2K1JS81"/>
<evidence type="ECO:0000313" key="2">
    <source>
        <dbReference type="EnsemblPlants" id="PAC:32974428.CDS.1"/>
    </source>
</evidence>
<reference evidence="1 3" key="1">
    <citation type="journal article" date="2008" name="Science">
        <title>The Physcomitrella genome reveals evolutionary insights into the conquest of land by plants.</title>
        <authorList>
            <person name="Rensing S."/>
            <person name="Lang D."/>
            <person name="Zimmer A."/>
            <person name="Terry A."/>
            <person name="Salamov A."/>
            <person name="Shapiro H."/>
            <person name="Nishiyama T."/>
            <person name="Perroud P.-F."/>
            <person name="Lindquist E."/>
            <person name="Kamisugi Y."/>
            <person name="Tanahashi T."/>
            <person name="Sakakibara K."/>
            <person name="Fujita T."/>
            <person name="Oishi K."/>
            <person name="Shin-I T."/>
            <person name="Kuroki Y."/>
            <person name="Toyoda A."/>
            <person name="Suzuki Y."/>
            <person name="Hashimoto A."/>
            <person name="Yamaguchi K."/>
            <person name="Sugano A."/>
            <person name="Kohara Y."/>
            <person name="Fujiyama A."/>
            <person name="Anterola A."/>
            <person name="Aoki S."/>
            <person name="Ashton N."/>
            <person name="Barbazuk W.B."/>
            <person name="Barker E."/>
            <person name="Bennetzen J."/>
            <person name="Bezanilla M."/>
            <person name="Blankenship R."/>
            <person name="Cho S.H."/>
            <person name="Dutcher S."/>
            <person name="Estelle M."/>
            <person name="Fawcett J.A."/>
            <person name="Gundlach H."/>
            <person name="Hanada K."/>
            <person name="Heyl A."/>
            <person name="Hicks K.A."/>
            <person name="Hugh J."/>
            <person name="Lohr M."/>
            <person name="Mayer K."/>
            <person name="Melkozernov A."/>
            <person name="Murata T."/>
            <person name="Nelson D."/>
            <person name="Pils B."/>
            <person name="Prigge M."/>
            <person name="Reiss B."/>
            <person name="Renner T."/>
            <person name="Rombauts S."/>
            <person name="Rushton P."/>
            <person name="Sanderfoot A."/>
            <person name="Schween G."/>
            <person name="Shiu S.-H."/>
            <person name="Stueber K."/>
            <person name="Theodoulou F.L."/>
            <person name="Tu H."/>
            <person name="Van de Peer Y."/>
            <person name="Verrier P.J."/>
            <person name="Waters E."/>
            <person name="Wood A."/>
            <person name="Yang L."/>
            <person name="Cove D."/>
            <person name="Cuming A."/>
            <person name="Hasebe M."/>
            <person name="Lucas S."/>
            <person name="Mishler D.B."/>
            <person name="Reski R."/>
            <person name="Grigoriev I."/>
            <person name="Quatrano R.S."/>
            <person name="Boore J.L."/>
        </authorList>
    </citation>
    <scope>NUCLEOTIDE SEQUENCE [LARGE SCALE GENOMIC DNA]</scope>
    <source>
        <strain evidence="2 3">cv. Gransden 2004</strain>
    </source>
</reference>